<dbReference type="InterPro" id="IPR058240">
    <property type="entry name" value="rSAM_sf"/>
</dbReference>
<evidence type="ECO:0000256" key="4">
    <source>
        <dbReference type="ARBA" id="ARBA00022485"/>
    </source>
</evidence>
<evidence type="ECO:0000256" key="3">
    <source>
        <dbReference type="ARBA" id="ARBA00006804"/>
    </source>
</evidence>
<evidence type="ECO:0000256" key="9">
    <source>
        <dbReference type="ARBA" id="ARBA00023231"/>
    </source>
</evidence>
<reference evidence="14 15" key="1">
    <citation type="submission" date="2019-11" db="EMBL/GenBank/DDBJ databases">
        <title>Pseudodesulfovibrio alkaliphilus, sp. nov., an alkaliphilic sulfate-reducing bacteria from mud volcano of Taman peninsula, Russia.</title>
        <authorList>
            <person name="Frolova A."/>
            <person name="Merkel A.Y."/>
            <person name="Slobodkin A.I."/>
        </authorList>
    </citation>
    <scope>NUCLEOTIDE SEQUENCE [LARGE SCALE GENOMIC DNA]</scope>
    <source>
        <strain evidence="14 15">F-1</strain>
    </source>
</reference>
<dbReference type="InterPro" id="IPR013785">
    <property type="entry name" value="Aldolase_TIM"/>
</dbReference>
<evidence type="ECO:0000313" key="15">
    <source>
        <dbReference type="Proteomes" id="UP000461162"/>
    </source>
</evidence>
<dbReference type="Gene3D" id="3.20.20.70">
    <property type="entry name" value="Aldolase class I"/>
    <property type="match status" value="1"/>
</dbReference>
<evidence type="ECO:0000256" key="7">
    <source>
        <dbReference type="ARBA" id="ARBA00023004"/>
    </source>
</evidence>
<protein>
    <submittedName>
        <fullName evidence="14">Radical SAM protein</fullName>
    </submittedName>
</protein>
<proteinExistence type="inferred from homology"/>
<keyword evidence="9" id="KW-0535">Nitrogen fixation</keyword>
<keyword evidence="5" id="KW-0949">S-adenosyl-L-methionine</keyword>
<evidence type="ECO:0000256" key="5">
    <source>
        <dbReference type="ARBA" id="ARBA00022691"/>
    </source>
</evidence>
<keyword evidence="7" id="KW-0408">Iron</keyword>
<dbReference type="InterPro" id="IPR003731">
    <property type="entry name" value="Di-Nase_FeMo-co_biosynth"/>
</dbReference>
<comment type="pathway">
    <text evidence="2">Cofactor biosynthesis; Fe-Mo cofactor biosynthesis.</text>
</comment>
<feature type="region of interest" description="Disordered" evidence="11">
    <location>
        <begin position="1"/>
        <end position="21"/>
    </location>
</feature>
<dbReference type="GO" id="GO:0051539">
    <property type="term" value="F:4 iron, 4 sulfur cluster binding"/>
    <property type="evidence" value="ECO:0007669"/>
    <property type="project" value="UniProtKB-KW"/>
</dbReference>
<dbReference type="GO" id="GO:0046872">
    <property type="term" value="F:metal ion binding"/>
    <property type="evidence" value="ECO:0007669"/>
    <property type="project" value="UniProtKB-KW"/>
</dbReference>
<evidence type="ECO:0000256" key="2">
    <source>
        <dbReference type="ARBA" id="ARBA00005155"/>
    </source>
</evidence>
<dbReference type="UniPathway" id="UPA00782"/>
<dbReference type="PANTHER" id="PTHR43787">
    <property type="entry name" value="FEMO COFACTOR BIOSYNTHESIS PROTEIN NIFB-RELATED"/>
    <property type="match status" value="1"/>
</dbReference>
<evidence type="ECO:0000313" key="14">
    <source>
        <dbReference type="EMBL" id="MUM77993.1"/>
    </source>
</evidence>
<comment type="caution">
    <text evidence="14">The sequence shown here is derived from an EMBL/GenBank/DDBJ whole genome shotgun (WGS) entry which is preliminary data.</text>
</comment>
<keyword evidence="15" id="KW-1185">Reference proteome</keyword>
<gene>
    <name evidence="14" type="ORF">GKC30_10135</name>
</gene>
<dbReference type="InterPro" id="IPR007197">
    <property type="entry name" value="rSAM"/>
</dbReference>
<evidence type="ECO:0000256" key="8">
    <source>
        <dbReference type="ARBA" id="ARBA00023014"/>
    </source>
</evidence>
<feature type="domain" description="Dinitrogenase iron-molybdenum cofactor biosynthesis" evidence="12">
    <location>
        <begin position="286"/>
        <end position="367"/>
    </location>
</feature>
<dbReference type="SUPFAM" id="SSF53146">
    <property type="entry name" value="Nitrogenase accessory factor-like"/>
    <property type="match status" value="1"/>
</dbReference>
<comment type="cofactor">
    <cofactor evidence="1">
        <name>[4Fe-4S] cluster</name>
        <dbReference type="ChEBI" id="CHEBI:49883"/>
    </cofactor>
</comment>
<dbReference type="SUPFAM" id="SSF102114">
    <property type="entry name" value="Radical SAM enzymes"/>
    <property type="match status" value="1"/>
</dbReference>
<dbReference type="Pfam" id="PF02579">
    <property type="entry name" value="Nitro_FeMo-Co"/>
    <property type="match status" value="1"/>
</dbReference>
<evidence type="ECO:0000256" key="11">
    <source>
        <dbReference type="SAM" id="MobiDB-lite"/>
    </source>
</evidence>
<organism evidence="14 15">
    <name type="scientific">Pseudodesulfovibrio alkaliphilus</name>
    <dbReference type="NCBI Taxonomy" id="2661613"/>
    <lineage>
        <taxon>Bacteria</taxon>
        <taxon>Pseudomonadati</taxon>
        <taxon>Thermodesulfobacteriota</taxon>
        <taxon>Desulfovibrionia</taxon>
        <taxon>Desulfovibrionales</taxon>
        <taxon>Desulfovibrionaceae</taxon>
    </lineage>
</organism>
<dbReference type="AlphaFoldDB" id="A0A7K1KPI0"/>
<accession>A0A7K1KPI0</accession>
<dbReference type="RefSeq" id="WP_155934613.1">
    <property type="nucleotide sequence ID" value="NZ_WODC01000006.1"/>
</dbReference>
<evidence type="ECO:0000259" key="13">
    <source>
        <dbReference type="Pfam" id="PF04055"/>
    </source>
</evidence>
<keyword evidence="10" id="KW-0456">Lyase</keyword>
<dbReference type="Pfam" id="PF04055">
    <property type="entry name" value="Radical_SAM"/>
    <property type="match status" value="1"/>
</dbReference>
<keyword evidence="6" id="KW-0479">Metal-binding</keyword>
<evidence type="ECO:0000259" key="12">
    <source>
        <dbReference type="Pfam" id="PF02579"/>
    </source>
</evidence>
<feature type="domain" description="Radical SAM core" evidence="13">
    <location>
        <begin position="48"/>
        <end position="200"/>
    </location>
</feature>
<dbReference type="PANTHER" id="PTHR43787:SF13">
    <property type="entry name" value="FEMO COFACTOR BIOSYNTHESIS PROTEIN NIFB"/>
    <property type="match status" value="1"/>
</dbReference>
<dbReference type="EMBL" id="WODC01000006">
    <property type="protein sequence ID" value="MUM77993.1"/>
    <property type="molecule type" value="Genomic_DNA"/>
</dbReference>
<dbReference type="InterPro" id="IPR036105">
    <property type="entry name" value="DiNase_FeMo-co_biosyn_sf"/>
</dbReference>
<keyword evidence="4" id="KW-0004">4Fe-4S</keyword>
<keyword evidence="8" id="KW-0411">Iron-sulfur</keyword>
<dbReference type="Proteomes" id="UP000461162">
    <property type="component" value="Unassembled WGS sequence"/>
</dbReference>
<evidence type="ECO:0000256" key="6">
    <source>
        <dbReference type="ARBA" id="ARBA00022723"/>
    </source>
</evidence>
<name>A0A7K1KPI0_9BACT</name>
<dbReference type="GO" id="GO:0016829">
    <property type="term" value="F:lyase activity"/>
    <property type="evidence" value="ECO:0007669"/>
    <property type="project" value="UniProtKB-KW"/>
</dbReference>
<evidence type="ECO:0000256" key="1">
    <source>
        <dbReference type="ARBA" id="ARBA00001966"/>
    </source>
</evidence>
<comment type="similarity">
    <text evidence="3">Belongs to the radical SAM superfamily. NifB family.</text>
</comment>
<dbReference type="Gene3D" id="3.30.420.130">
    <property type="entry name" value="Dinitrogenase iron-molybdenum cofactor biosynthesis domain"/>
    <property type="match status" value="1"/>
</dbReference>
<sequence>MAISAKARASHPCFGPSARRSQGRVHLPVAPRAVARTRFVPESVTAPSGPVMTPEEALAMLDLTVADGASVGMAGITGPGDPMATPEATLQTLRLVRAKYPDLPLCLTTLGLGLAPLAGDLAAIGLSHVTLLVDAVSAEVAEGVYAWIRPSTRTVPLPLAAQMLVEEQRKAVKALVEAGVTVKVNVTVHPEVNDDHIETISRTMAGLGASIMTVVPRWTDGESGVVRPDMDLLAAVREKAARYMVLTPSWGECGDVLAAAENPQRASLPRPAPGRPNVAVASAGGMDVDLHLGHAARLLVYGPREDGLACLLETRDAPEPGGGDGRWEALAETLSDCFVLLAASAGERPREILSRRGVAVLITEDGIEGTVDALYGGGRKGKGCNTAKAATGGALHKGE</sequence>
<evidence type="ECO:0000256" key="10">
    <source>
        <dbReference type="ARBA" id="ARBA00023239"/>
    </source>
</evidence>